<name>A0ABT3ZZ34_9BACT</name>
<protein>
    <submittedName>
        <fullName evidence="2">DUF6178 family protein</fullName>
    </submittedName>
</protein>
<feature type="region of interest" description="Disordered" evidence="1">
    <location>
        <begin position="265"/>
        <end position="286"/>
    </location>
</feature>
<sequence length="516" mass="56579">MTSSQLMKGVGTQSLLNRILESPEQVSALQHLPPPTLARLIHHVGLEDAGELVALATTQQLARIFDEDLWRSERPGQEERFDPERFGLWLEVMLEMGADRAAARLAEMDEDFVTFALSGQMLVLDLDVLTMSRLRSNEGLEDEALVDKALESSLSHELDRFLLISRRPESWDALLSVLVALDEAHHELLTRLLERCCHHASEYIEDNGGLYAVLTTAEQLETDVAQAREERREREGFVAPTDAAAFLGLARSGQVGNDPVTRGYTQAQREAAQTPPPGMEGAQPEQTSPAMPLVHLLQEAEVLTSQTPAALLGAGDGSGTHALPTTLREALTTLQGEAPEAFSRCMQELGYLSNVLVSGCGHAGRPLRALEAAQVAIATCNLGLEESPEADEDRSHPGGLLAREGLVPSFGRGWRVLHEDVVMRSARAFEAALARRVPAERREAARTRAELARDIAAGKPWASRKRWMHLAPFLSKAAFAAMRELVDECPAFNGAFIATREQVAEVQRRVEELLLP</sequence>
<evidence type="ECO:0000256" key="1">
    <source>
        <dbReference type="SAM" id="MobiDB-lite"/>
    </source>
</evidence>
<dbReference type="EMBL" id="JAPNKA010000001">
    <property type="protein sequence ID" value="MCY1074672.1"/>
    <property type="molecule type" value="Genomic_DNA"/>
</dbReference>
<organism evidence="2 3">
    <name type="scientific">Archangium lansingense</name>
    <dbReference type="NCBI Taxonomy" id="2995310"/>
    <lineage>
        <taxon>Bacteria</taxon>
        <taxon>Pseudomonadati</taxon>
        <taxon>Myxococcota</taxon>
        <taxon>Myxococcia</taxon>
        <taxon>Myxococcales</taxon>
        <taxon>Cystobacterineae</taxon>
        <taxon>Archangiaceae</taxon>
        <taxon>Archangium</taxon>
    </lineage>
</organism>
<accession>A0ABT3ZZ34</accession>
<evidence type="ECO:0000313" key="3">
    <source>
        <dbReference type="Proteomes" id="UP001207654"/>
    </source>
</evidence>
<gene>
    <name evidence="2" type="ORF">OV287_09240</name>
</gene>
<keyword evidence="3" id="KW-1185">Reference proteome</keyword>
<dbReference type="RefSeq" id="WP_267533631.1">
    <property type="nucleotide sequence ID" value="NZ_JAPNKA010000001.1"/>
</dbReference>
<dbReference type="InterPro" id="IPR045750">
    <property type="entry name" value="DUF6178"/>
</dbReference>
<evidence type="ECO:0000313" key="2">
    <source>
        <dbReference type="EMBL" id="MCY1074672.1"/>
    </source>
</evidence>
<dbReference type="Proteomes" id="UP001207654">
    <property type="component" value="Unassembled WGS sequence"/>
</dbReference>
<proteinExistence type="predicted"/>
<dbReference type="Pfam" id="PF19676">
    <property type="entry name" value="DUF6178"/>
    <property type="match status" value="1"/>
</dbReference>
<reference evidence="2 3" key="1">
    <citation type="submission" date="2022-11" db="EMBL/GenBank/DDBJ databases">
        <title>Minimal conservation of predation-associated metabolite biosynthetic gene clusters underscores biosynthetic potential of Myxococcota including descriptions for ten novel species: Archangium lansinium sp. nov., Myxococcus landrumus sp. nov., Nannocystis bai.</title>
        <authorList>
            <person name="Ahearne A."/>
            <person name="Stevens C."/>
            <person name="Phillips K."/>
        </authorList>
    </citation>
    <scope>NUCLEOTIDE SEQUENCE [LARGE SCALE GENOMIC DNA]</scope>
    <source>
        <strain evidence="2 3">MIWBW</strain>
    </source>
</reference>
<comment type="caution">
    <text evidence="2">The sequence shown here is derived from an EMBL/GenBank/DDBJ whole genome shotgun (WGS) entry which is preliminary data.</text>
</comment>